<dbReference type="Gene3D" id="3.20.19.10">
    <property type="entry name" value="Aconitase, domain 4"/>
    <property type="match status" value="1"/>
</dbReference>
<comment type="function">
    <text evidence="2 10">Catalyzes the isomerization between 2-isopropylmalate and 3-isopropylmalate, via the formation of 2-isopropylmaleate.</text>
</comment>
<keyword evidence="7 10" id="KW-0028">Amino-acid biosynthesis</keyword>
<dbReference type="GO" id="GO:0009098">
    <property type="term" value="P:L-leucine biosynthetic process"/>
    <property type="evidence" value="ECO:0007669"/>
    <property type="project" value="UniProtKB-UniRule"/>
</dbReference>
<dbReference type="AlphaFoldDB" id="A0A5J6QI71"/>
<dbReference type="HAMAP" id="MF_01031">
    <property type="entry name" value="LeuD_type1"/>
    <property type="match status" value="1"/>
</dbReference>
<dbReference type="SUPFAM" id="SSF52016">
    <property type="entry name" value="LeuD/IlvD-like"/>
    <property type="match status" value="1"/>
</dbReference>
<dbReference type="InterPro" id="IPR015928">
    <property type="entry name" value="Aconitase/3IPM_dehydase_swvl"/>
</dbReference>
<comment type="pathway">
    <text evidence="3 10">Amino-acid biosynthesis; L-leucine biosynthesis; L-leucine from 3-methyl-2-oxobutanoate: step 2/4.</text>
</comment>
<evidence type="ECO:0000256" key="2">
    <source>
        <dbReference type="ARBA" id="ARBA00002695"/>
    </source>
</evidence>
<evidence type="ECO:0000256" key="6">
    <source>
        <dbReference type="ARBA" id="ARBA00022430"/>
    </source>
</evidence>
<sequence length="214" mass="24373">MKAFTQHTGLVAPLDRANVDTDQIIPKQFLKSIKRTGFGPNLFDEWRYLDVGQPNQDNSKRPVNKDFVLNFPRYQGASVLLARENFGCGSSREHAPWALEEYGFRAIIAPSYADIFFNNSFKNGLLPIILKDDEVDELFQQCEAAEGYQLTVDLAAQTVTRPDGKLYRFEVDTFRKHCLLNGLDDIGLTLQDAEAIKAFEGRHRQANPWLFRDA</sequence>
<dbReference type="UniPathway" id="UPA00048">
    <property type="reaction ID" value="UER00071"/>
</dbReference>
<evidence type="ECO:0000256" key="5">
    <source>
        <dbReference type="ARBA" id="ARBA00011271"/>
    </source>
</evidence>
<comment type="similarity">
    <text evidence="4 10">Belongs to the LeuD family. LeuD type 1 subfamily.</text>
</comment>
<keyword evidence="13" id="KW-1185">Reference proteome</keyword>
<proteinExistence type="inferred from homology"/>
<feature type="domain" description="Aconitase A/isopropylmalate dehydratase small subunit swivel" evidence="11">
    <location>
        <begin position="1"/>
        <end position="131"/>
    </location>
</feature>
<dbReference type="InterPro" id="IPR050075">
    <property type="entry name" value="LeuD"/>
</dbReference>
<evidence type="ECO:0000256" key="4">
    <source>
        <dbReference type="ARBA" id="ARBA00009845"/>
    </source>
</evidence>
<dbReference type="FunFam" id="3.20.19.10:FF:000003">
    <property type="entry name" value="3-isopropylmalate dehydratase small subunit"/>
    <property type="match status" value="1"/>
</dbReference>
<dbReference type="PANTHER" id="PTHR43345">
    <property type="entry name" value="3-ISOPROPYLMALATE DEHYDRATASE SMALL SUBUNIT 2-RELATED-RELATED"/>
    <property type="match status" value="1"/>
</dbReference>
<dbReference type="NCBIfam" id="TIGR00171">
    <property type="entry name" value="leuD"/>
    <property type="match status" value="1"/>
</dbReference>
<dbReference type="KEGG" id="plal:FXN65_09300"/>
<evidence type="ECO:0000256" key="9">
    <source>
        <dbReference type="ARBA" id="ARBA00023304"/>
    </source>
</evidence>
<dbReference type="RefSeq" id="WP_151132820.1">
    <property type="nucleotide sequence ID" value="NZ_CP043311.1"/>
</dbReference>
<evidence type="ECO:0000256" key="10">
    <source>
        <dbReference type="HAMAP-Rule" id="MF_01031"/>
    </source>
</evidence>
<evidence type="ECO:0000259" key="11">
    <source>
        <dbReference type="Pfam" id="PF00694"/>
    </source>
</evidence>
<keyword evidence="8 10" id="KW-0456">Lyase</keyword>
<dbReference type="InterPro" id="IPR000573">
    <property type="entry name" value="AconitaseA/IPMdHydase_ssu_swvl"/>
</dbReference>
<gene>
    <name evidence="10 12" type="primary">leuD</name>
    <name evidence="12" type="ORF">FXN65_09300</name>
</gene>
<evidence type="ECO:0000256" key="3">
    <source>
        <dbReference type="ARBA" id="ARBA00004729"/>
    </source>
</evidence>
<evidence type="ECO:0000313" key="13">
    <source>
        <dbReference type="Proteomes" id="UP000327179"/>
    </source>
</evidence>
<organism evidence="12 13">
    <name type="scientific">Metapseudomonas lalkuanensis</name>
    <dbReference type="NCBI Taxonomy" id="2604832"/>
    <lineage>
        <taxon>Bacteria</taxon>
        <taxon>Pseudomonadati</taxon>
        <taxon>Pseudomonadota</taxon>
        <taxon>Gammaproteobacteria</taxon>
        <taxon>Pseudomonadales</taxon>
        <taxon>Pseudomonadaceae</taxon>
        <taxon>Metapseudomonas</taxon>
    </lineage>
</organism>
<keyword evidence="6 10" id="KW-0432">Leucine biosynthesis</keyword>
<keyword evidence="9 10" id="KW-0100">Branched-chain amino acid biosynthesis</keyword>
<dbReference type="GO" id="GO:0003861">
    <property type="term" value="F:3-isopropylmalate dehydratase activity"/>
    <property type="evidence" value="ECO:0007669"/>
    <property type="project" value="UniProtKB-UniRule"/>
</dbReference>
<dbReference type="PANTHER" id="PTHR43345:SF5">
    <property type="entry name" value="3-ISOPROPYLMALATE DEHYDRATASE SMALL SUBUNIT"/>
    <property type="match status" value="1"/>
</dbReference>
<dbReference type="EMBL" id="CP043311">
    <property type="protein sequence ID" value="QEY62254.1"/>
    <property type="molecule type" value="Genomic_DNA"/>
</dbReference>
<dbReference type="GO" id="GO:0009316">
    <property type="term" value="C:3-isopropylmalate dehydratase complex"/>
    <property type="evidence" value="ECO:0007669"/>
    <property type="project" value="InterPro"/>
</dbReference>
<accession>A0A5J6QI71</accession>
<evidence type="ECO:0000256" key="7">
    <source>
        <dbReference type="ARBA" id="ARBA00022605"/>
    </source>
</evidence>
<name>A0A5J6QI71_9GAMM</name>
<dbReference type="CDD" id="cd01577">
    <property type="entry name" value="IPMI_Swivel"/>
    <property type="match status" value="1"/>
</dbReference>
<dbReference type="Proteomes" id="UP000327179">
    <property type="component" value="Chromosome"/>
</dbReference>
<dbReference type="Pfam" id="PF00694">
    <property type="entry name" value="Aconitase_C"/>
    <property type="match status" value="1"/>
</dbReference>
<dbReference type="EC" id="4.2.1.33" evidence="10"/>
<dbReference type="InterPro" id="IPR004431">
    <property type="entry name" value="3-IsopropMal_deHydase_ssu"/>
</dbReference>
<reference evidence="12 13" key="1">
    <citation type="submission" date="2019-08" db="EMBL/GenBank/DDBJ databases">
        <title>Whole-genome Sequencing of e-waste polymer degrading bacterium Pseudomonas sp. strain PE08.</title>
        <authorList>
            <person name="Kirdat K."/>
            <person name="Debbarma P."/>
            <person name="Narawade N."/>
            <person name="Suyal D."/>
            <person name="Thorat V."/>
            <person name="Shouche Y."/>
            <person name="Goel R."/>
            <person name="Yadav A."/>
        </authorList>
    </citation>
    <scope>NUCLEOTIDE SEQUENCE [LARGE SCALE GENOMIC DNA]</scope>
    <source>
        <strain evidence="12 13">PE08</strain>
    </source>
</reference>
<dbReference type="InterPro" id="IPR033940">
    <property type="entry name" value="IPMI_Swivel"/>
</dbReference>
<dbReference type="NCBIfam" id="NF002458">
    <property type="entry name" value="PRK01641.1"/>
    <property type="match status" value="1"/>
</dbReference>
<evidence type="ECO:0000313" key="12">
    <source>
        <dbReference type="EMBL" id="QEY62254.1"/>
    </source>
</evidence>
<protein>
    <recommendedName>
        <fullName evidence="10">3-isopropylmalate dehydratase small subunit</fullName>
        <ecNumber evidence="10">4.2.1.33</ecNumber>
    </recommendedName>
    <alternativeName>
        <fullName evidence="10">Alpha-IPM isomerase</fullName>
        <shortName evidence="10">IPMI</shortName>
    </alternativeName>
    <alternativeName>
        <fullName evidence="10">Isopropylmalate isomerase</fullName>
    </alternativeName>
</protein>
<comment type="subunit">
    <text evidence="5 10">Heterodimer of LeuC and LeuD.</text>
</comment>
<evidence type="ECO:0000256" key="1">
    <source>
        <dbReference type="ARBA" id="ARBA00000491"/>
    </source>
</evidence>
<evidence type="ECO:0000256" key="8">
    <source>
        <dbReference type="ARBA" id="ARBA00023239"/>
    </source>
</evidence>
<comment type="catalytic activity">
    <reaction evidence="1 10">
        <text>(2R,3S)-3-isopropylmalate = (2S)-2-isopropylmalate</text>
        <dbReference type="Rhea" id="RHEA:32287"/>
        <dbReference type="ChEBI" id="CHEBI:1178"/>
        <dbReference type="ChEBI" id="CHEBI:35121"/>
        <dbReference type="EC" id="4.2.1.33"/>
    </reaction>
</comment>